<feature type="repeat" description="TPR" evidence="1">
    <location>
        <begin position="215"/>
        <end position="248"/>
    </location>
</feature>
<dbReference type="PANTHER" id="PTHR44366">
    <property type="entry name" value="UDP-N-ACETYLGLUCOSAMINE--PEPTIDE N-ACETYLGLUCOSAMINYLTRANSFERASE 110 KDA SUBUNIT"/>
    <property type="match status" value="1"/>
</dbReference>
<dbReference type="InterPro" id="IPR011990">
    <property type="entry name" value="TPR-like_helical_dom_sf"/>
</dbReference>
<keyword evidence="3" id="KW-1185">Reference proteome</keyword>
<dbReference type="InterPro" id="IPR019734">
    <property type="entry name" value="TPR_rpt"/>
</dbReference>
<name>A0A4V2EUZ5_9BURK</name>
<dbReference type="Gene3D" id="1.25.40.10">
    <property type="entry name" value="Tetratricopeptide repeat domain"/>
    <property type="match status" value="1"/>
</dbReference>
<evidence type="ECO:0000256" key="1">
    <source>
        <dbReference type="PROSITE-ProRule" id="PRU00339"/>
    </source>
</evidence>
<protein>
    <submittedName>
        <fullName evidence="2">Tetratricopeptide repeat protein</fullName>
    </submittedName>
</protein>
<evidence type="ECO:0000313" key="2">
    <source>
        <dbReference type="EMBL" id="RZS46923.1"/>
    </source>
</evidence>
<dbReference type="PROSITE" id="PS50005">
    <property type="entry name" value="TPR"/>
    <property type="match status" value="3"/>
</dbReference>
<dbReference type="GO" id="GO:0097363">
    <property type="term" value="F:protein O-acetylglucosaminyltransferase activity"/>
    <property type="evidence" value="ECO:0007669"/>
    <property type="project" value="TreeGrafter"/>
</dbReference>
<dbReference type="SMART" id="SM00028">
    <property type="entry name" value="TPR"/>
    <property type="match status" value="5"/>
</dbReference>
<dbReference type="PANTHER" id="PTHR44366:SF1">
    <property type="entry name" value="UDP-N-ACETYLGLUCOSAMINE--PEPTIDE N-ACETYLGLUCOSAMINYLTRANSFERASE 110 KDA SUBUNIT"/>
    <property type="match status" value="1"/>
</dbReference>
<dbReference type="EMBL" id="SGWV01000013">
    <property type="protein sequence ID" value="RZS46923.1"/>
    <property type="molecule type" value="Genomic_DNA"/>
</dbReference>
<dbReference type="InterPro" id="IPR037919">
    <property type="entry name" value="OGT"/>
</dbReference>
<dbReference type="SUPFAM" id="SSF48452">
    <property type="entry name" value="TPR-like"/>
    <property type="match status" value="1"/>
</dbReference>
<dbReference type="SUPFAM" id="SSF53756">
    <property type="entry name" value="UDP-Glycosyltransferase/glycogen phosphorylase"/>
    <property type="match status" value="1"/>
</dbReference>
<accession>A0A4V2EUZ5</accession>
<dbReference type="Proteomes" id="UP000293433">
    <property type="component" value="Unassembled WGS sequence"/>
</dbReference>
<sequence length="585" mass="64790">MTLAALASASGHAPGSDANGTVLDDLLSDWRKQHPDEADDRHLRLFDAASLRLRGELDEAHRRCDLLMSDPDVAPAAVQLELALIALARHDLSTAMDALNVAVTLDPDLGVGWLKLGEVQIRLDQFQDAETTLQEAARCLVGEPQADAWYLLGEAHRMRRRYAEASAAYEASLAIQPTRRQALIARGHVHLMAEEEGQALACYEEALRLSPQVPPDVKLNMGSIRQNLGDFDGARAMFERLLTERPGDHAARWYLSQLDLLQGRWVAGWANYSVRFRAGAVPYRPMPYANWDGRPLANETLLVLADQGLGDEIMFASCLPDLQARAPKTIVECEPRLLALFKRSFPGLHLIATEREKSTDWLIGCPTPTWQISAGDLPRFFRQSDADFPRHEGYLKADPARVEHWRQRLRASSQGRSVIGISWRGGLVGTRTQARSISVNEWRPILSCPGLHFVNLQYGDCGAELAELQATHGITIDHHPDVIADYDETAALVCALDLVVSVCTSIIHLTGALGRPVWVLTPHSPGWRYTADRTQLPWYPSSRIFRQPRAGDWGSACHELSVELHALTRSVSPDLDKGPEVGAQS</sequence>
<evidence type="ECO:0000313" key="3">
    <source>
        <dbReference type="Proteomes" id="UP000293433"/>
    </source>
</evidence>
<proteinExistence type="predicted"/>
<gene>
    <name evidence="2" type="ORF">EV685_3955</name>
</gene>
<feature type="repeat" description="TPR" evidence="1">
    <location>
        <begin position="146"/>
        <end position="179"/>
    </location>
</feature>
<dbReference type="AlphaFoldDB" id="A0A4V2EUZ5"/>
<feature type="repeat" description="TPR" evidence="1">
    <location>
        <begin position="180"/>
        <end position="213"/>
    </location>
</feature>
<dbReference type="Pfam" id="PF13432">
    <property type="entry name" value="TPR_16"/>
    <property type="match status" value="2"/>
</dbReference>
<dbReference type="Gene3D" id="3.40.50.2000">
    <property type="entry name" value="Glycogen Phosphorylase B"/>
    <property type="match status" value="1"/>
</dbReference>
<reference evidence="2 3" key="1">
    <citation type="submission" date="2019-02" db="EMBL/GenBank/DDBJ databases">
        <title>Genomic Encyclopedia of Type Strains, Phase IV (KMG-IV): sequencing the most valuable type-strain genomes for metagenomic binning, comparative biology and taxonomic classification.</title>
        <authorList>
            <person name="Goeker M."/>
        </authorList>
    </citation>
    <scope>NUCLEOTIDE SEQUENCE [LARGE SCALE GENOMIC DNA]</scope>
    <source>
        <strain evidence="2 3">DSM 10617</strain>
    </source>
</reference>
<dbReference type="GO" id="GO:0006493">
    <property type="term" value="P:protein O-linked glycosylation"/>
    <property type="evidence" value="ECO:0007669"/>
    <property type="project" value="InterPro"/>
</dbReference>
<organism evidence="2 3">
    <name type="scientific">Sphaerotilus mobilis</name>
    <dbReference type="NCBI Taxonomy" id="47994"/>
    <lineage>
        <taxon>Bacteria</taxon>
        <taxon>Pseudomonadati</taxon>
        <taxon>Pseudomonadota</taxon>
        <taxon>Betaproteobacteria</taxon>
        <taxon>Burkholderiales</taxon>
        <taxon>Sphaerotilaceae</taxon>
        <taxon>Sphaerotilus</taxon>
    </lineage>
</organism>
<comment type="caution">
    <text evidence="2">The sequence shown here is derived from an EMBL/GenBank/DDBJ whole genome shotgun (WGS) entry which is preliminary data.</text>
</comment>
<keyword evidence="1" id="KW-0802">TPR repeat</keyword>